<dbReference type="AlphaFoldDB" id="R7SF96"/>
<dbReference type="GeneID" id="19209700"/>
<name>R7SF96_CONPW</name>
<dbReference type="Proteomes" id="UP000053558">
    <property type="component" value="Unassembled WGS sequence"/>
</dbReference>
<feature type="transmembrane region" description="Helical" evidence="1">
    <location>
        <begin position="123"/>
        <end position="140"/>
    </location>
</feature>
<dbReference type="EMBL" id="JH711592">
    <property type="protein sequence ID" value="EIW74422.1"/>
    <property type="molecule type" value="Genomic_DNA"/>
</dbReference>
<proteinExistence type="predicted"/>
<evidence type="ECO:0000313" key="4">
    <source>
        <dbReference type="Proteomes" id="UP000053558"/>
    </source>
</evidence>
<keyword evidence="1" id="KW-1133">Transmembrane helix</keyword>
<dbReference type="InterPro" id="IPR045340">
    <property type="entry name" value="DUF6533"/>
</dbReference>
<keyword evidence="1" id="KW-0472">Membrane</keyword>
<dbReference type="Pfam" id="PF20151">
    <property type="entry name" value="DUF6533"/>
    <property type="match status" value="1"/>
</dbReference>
<dbReference type="KEGG" id="cput:CONPUDRAFT_78073"/>
<gene>
    <name evidence="3" type="ORF">CONPUDRAFT_78073</name>
</gene>
<reference evidence="4" key="1">
    <citation type="journal article" date="2012" name="Science">
        <title>The Paleozoic origin of enzymatic lignin decomposition reconstructed from 31 fungal genomes.</title>
        <authorList>
            <person name="Floudas D."/>
            <person name="Binder M."/>
            <person name="Riley R."/>
            <person name="Barry K."/>
            <person name="Blanchette R.A."/>
            <person name="Henrissat B."/>
            <person name="Martinez A.T."/>
            <person name="Otillar R."/>
            <person name="Spatafora J.W."/>
            <person name="Yadav J.S."/>
            <person name="Aerts A."/>
            <person name="Benoit I."/>
            <person name="Boyd A."/>
            <person name="Carlson A."/>
            <person name="Copeland A."/>
            <person name="Coutinho P.M."/>
            <person name="de Vries R.P."/>
            <person name="Ferreira P."/>
            <person name="Findley K."/>
            <person name="Foster B."/>
            <person name="Gaskell J."/>
            <person name="Glotzer D."/>
            <person name="Gorecki P."/>
            <person name="Heitman J."/>
            <person name="Hesse C."/>
            <person name="Hori C."/>
            <person name="Igarashi K."/>
            <person name="Jurgens J.A."/>
            <person name="Kallen N."/>
            <person name="Kersten P."/>
            <person name="Kohler A."/>
            <person name="Kuees U."/>
            <person name="Kumar T.K.A."/>
            <person name="Kuo A."/>
            <person name="LaButti K."/>
            <person name="Larrondo L.F."/>
            <person name="Lindquist E."/>
            <person name="Ling A."/>
            <person name="Lombard V."/>
            <person name="Lucas S."/>
            <person name="Lundell T."/>
            <person name="Martin R."/>
            <person name="McLaughlin D.J."/>
            <person name="Morgenstern I."/>
            <person name="Morin E."/>
            <person name="Murat C."/>
            <person name="Nagy L.G."/>
            <person name="Nolan M."/>
            <person name="Ohm R.A."/>
            <person name="Patyshakuliyeva A."/>
            <person name="Rokas A."/>
            <person name="Ruiz-Duenas F.J."/>
            <person name="Sabat G."/>
            <person name="Salamov A."/>
            <person name="Samejima M."/>
            <person name="Schmutz J."/>
            <person name="Slot J.C."/>
            <person name="St John F."/>
            <person name="Stenlid J."/>
            <person name="Sun H."/>
            <person name="Sun S."/>
            <person name="Syed K."/>
            <person name="Tsang A."/>
            <person name="Wiebenga A."/>
            <person name="Young D."/>
            <person name="Pisabarro A."/>
            <person name="Eastwood D.C."/>
            <person name="Martin F."/>
            <person name="Cullen D."/>
            <person name="Grigoriev I.V."/>
            <person name="Hibbett D.S."/>
        </authorList>
    </citation>
    <scope>NUCLEOTIDE SEQUENCE [LARGE SCALE GENOMIC DNA]</scope>
    <source>
        <strain evidence="4">RWD-64-598 SS2</strain>
    </source>
</reference>
<evidence type="ECO:0000259" key="2">
    <source>
        <dbReference type="Pfam" id="PF20151"/>
    </source>
</evidence>
<keyword evidence="4" id="KW-1185">Reference proteome</keyword>
<feature type="transmembrane region" description="Helical" evidence="1">
    <location>
        <begin position="90"/>
        <end position="111"/>
    </location>
</feature>
<protein>
    <recommendedName>
        <fullName evidence="2">DUF6533 domain-containing protein</fullName>
    </recommendedName>
</protein>
<feature type="transmembrane region" description="Helical" evidence="1">
    <location>
        <begin position="270"/>
        <end position="288"/>
    </location>
</feature>
<dbReference type="RefSeq" id="XP_007775439.1">
    <property type="nucleotide sequence ID" value="XM_007777249.1"/>
</dbReference>
<feature type="domain" description="DUF6533" evidence="2">
    <location>
        <begin position="67"/>
        <end position="99"/>
    </location>
</feature>
<organism evidence="3 4">
    <name type="scientific">Coniophora puteana (strain RWD-64-598)</name>
    <name type="common">Brown rot fungus</name>
    <dbReference type="NCBI Taxonomy" id="741705"/>
    <lineage>
        <taxon>Eukaryota</taxon>
        <taxon>Fungi</taxon>
        <taxon>Dikarya</taxon>
        <taxon>Basidiomycota</taxon>
        <taxon>Agaricomycotina</taxon>
        <taxon>Agaricomycetes</taxon>
        <taxon>Agaricomycetidae</taxon>
        <taxon>Boletales</taxon>
        <taxon>Coniophorineae</taxon>
        <taxon>Coniophoraceae</taxon>
        <taxon>Coniophora</taxon>
    </lineage>
</organism>
<evidence type="ECO:0000313" key="3">
    <source>
        <dbReference type="EMBL" id="EIW74422.1"/>
    </source>
</evidence>
<dbReference type="OrthoDB" id="3350812at2759"/>
<accession>R7SF96</accession>
<feature type="transmembrane region" description="Helical" evidence="1">
    <location>
        <begin position="194"/>
        <end position="218"/>
    </location>
</feature>
<keyword evidence="1" id="KW-0812">Transmembrane</keyword>
<evidence type="ECO:0000256" key="1">
    <source>
        <dbReference type="SAM" id="Phobius"/>
    </source>
</evidence>
<feature type="transmembrane region" description="Helical" evidence="1">
    <location>
        <begin position="152"/>
        <end position="174"/>
    </location>
</feature>
<sequence>MSSIDNVAYEEEFLLKFVTRLSAYVTQAQYNVVELTASQLLAEQFWYEKPRRPDAHTNFTPLLFKTHDTLTNLDFEVKYIWKAKLSVIKVLYLLTRYMAYINVVLALWYFTFGHNLTPRMCENAATAVYLMVATRTWAIWGRNRKIAVGMVCLYLGCVAGGVYTIYMFFQSAIITSNPGLPGCFVEGSSLMMKLSWTTMLIGNSALVVLLLIESYLVYKETRSFPALFKTVITDGDFRQPCRTPLLTVATRRLVFCAIVHLQHWVLEQQLTIFTVLVILVIVPIPSGFDFNMTAILSVVADPESSYESSTLPVSTFRVAHHNGSNTNA</sequence>